<protein>
    <submittedName>
        <fullName evidence="1">Uncharacterized protein</fullName>
    </submittedName>
</protein>
<gene>
    <name evidence="1" type="ORF">BO66DRAFT_449733</name>
</gene>
<organism evidence="1 2">
    <name type="scientific">Aspergillus aculeatinus CBS 121060</name>
    <dbReference type="NCBI Taxonomy" id="1448322"/>
    <lineage>
        <taxon>Eukaryota</taxon>
        <taxon>Fungi</taxon>
        <taxon>Dikarya</taxon>
        <taxon>Ascomycota</taxon>
        <taxon>Pezizomycotina</taxon>
        <taxon>Eurotiomycetes</taxon>
        <taxon>Eurotiomycetidae</taxon>
        <taxon>Eurotiales</taxon>
        <taxon>Aspergillaceae</taxon>
        <taxon>Aspergillus</taxon>
        <taxon>Aspergillus subgen. Circumdati</taxon>
    </lineage>
</organism>
<evidence type="ECO:0000313" key="1">
    <source>
        <dbReference type="EMBL" id="RAH74853.1"/>
    </source>
</evidence>
<proteinExistence type="predicted"/>
<reference evidence="1" key="1">
    <citation type="submission" date="2018-02" db="EMBL/GenBank/DDBJ databases">
        <title>The genomes of Aspergillus section Nigri reveals drivers in fungal speciation.</title>
        <authorList>
            <consortium name="DOE Joint Genome Institute"/>
            <person name="Vesth T.C."/>
            <person name="Nybo J."/>
            <person name="Theobald S."/>
            <person name="Brandl J."/>
            <person name="Frisvad J.C."/>
            <person name="Nielsen K.F."/>
            <person name="Lyhne E.K."/>
            <person name="Kogle M.E."/>
            <person name="Kuo A."/>
            <person name="Riley R."/>
            <person name="Clum A."/>
            <person name="Nolan M."/>
            <person name="Lipzen A."/>
            <person name="Salamov A."/>
            <person name="Henrissat B."/>
            <person name="Wiebenga A."/>
            <person name="De vries R.P."/>
            <person name="Grigoriev I.V."/>
            <person name="Mortensen U.H."/>
            <person name="Andersen M.R."/>
            <person name="Baker S.E."/>
        </authorList>
    </citation>
    <scope>NUCLEOTIDE SEQUENCE</scope>
    <source>
        <strain evidence="1">CBS 121060</strain>
    </source>
</reference>
<dbReference type="EMBL" id="KZ824934">
    <property type="protein sequence ID" value="RAH74853.1"/>
    <property type="molecule type" value="Genomic_DNA"/>
</dbReference>
<sequence>MWRGAGGGRWRMSFFFLGISPGVWCWIGDILRGGWVDGGGEVCFKVWIPNSSNFCQGEVDELYGLLFWKSESALLRVWIYWTRSQLEMGVFEGAVVIDAKQKTVTRNEQLMSQTQKFVMSYIVYLHGVYKASKYEQTTNEQTKPSRLPKSKFESE</sequence>
<evidence type="ECO:0000313" key="2">
    <source>
        <dbReference type="Proteomes" id="UP000249661"/>
    </source>
</evidence>
<accession>A0ACD1HMM0</accession>
<feature type="non-terminal residue" evidence="1">
    <location>
        <position position="155"/>
    </location>
</feature>
<name>A0ACD1HMM0_9EURO</name>
<keyword evidence="2" id="KW-1185">Reference proteome</keyword>
<dbReference type="Proteomes" id="UP000249661">
    <property type="component" value="Unassembled WGS sequence"/>
</dbReference>